<dbReference type="InterPro" id="IPR003399">
    <property type="entry name" value="Mce/MlaD"/>
</dbReference>
<dbReference type="STRING" id="1247726.MIM_c04250"/>
<dbReference type="OrthoDB" id="5294672at2"/>
<dbReference type="PANTHER" id="PTHR36698:SF2">
    <property type="entry name" value="MCE_MLAD DOMAIN-CONTAINING PROTEIN"/>
    <property type="match status" value="1"/>
</dbReference>
<dbReference type="EMBL" id="CP003915">
    <property type="protein sequence ID" value="AHG62527.1"/>
    <property type="molecule type" value="Genomic_DNA"/>
</dbReference>
<dbReference type="Proteomes" id="UP000019095">
    <property type="component" value="Chromosome"/>
</dbReference>
<organism evidence="2 3">
    <name type="scientific">Advenella mimigardefordensis (strain DSM 17166 / LMG 22922 / DPN7)</name>
    <dbReference type="NCBI Taxonomy" id="1247726"/>
    <lineage>
        <taxon>Bacteria</taxon>
        <taxon>Pseudomonadati</taxon>
        <taxon>Pseudomonadota</taxon>
        <taxon>Betaproteobacteria</taxon>
        <taxon>Burkholderiales</taxon>
        <taxon>Alcaligenaceae</taxon>
    </lineage>
</organism>
<evidence type="ECO:0000259" key="1">
    <source>
        <dbReference type="Pfam" id="PF02470"/>
    </source>
</evidence>
<gene>
    <name evidence="2" type="ORF">MIM_c04250</name>
</gene>
<accession>W0PAK2</accession>
<reference evidence="2 3" key="1">
    <citation type="journal article" date="2014" name="Microbiology">
        <title>Unravelling the complete genome sequence of Advenella mimigardefordensis strain DPN7T and novel insights in the catabolism of the xenobiotic polythioester precursor 3,3'-dithiodipropionate.</title>
        <authorList>
            <person name="Wubbeler J.H."/>
            <person name="Hiessl S."/>
            <person name="Schuldes J."/>
            <person name="Thurmer A."/>
            <person name="Daniel R."/>
            <person name="Steinbuchel A."/>
        </authorList>
    </citation>
    <scope>NUCLEOTIDE SEQUENCE [LARGE SCALE GENOMIC DNA]</scope>
    <source>
        <strain evidence="3">DSM 17166 / LMG 22922 / DPN7</strain>
    </source>
</reference>
<name>W0PAK2_ADVMD</name>
<proteinExistence type="predicted"/>
<dbReference type="PATRIC" id="fig|1247726.3.peg.466"/>
<sequence>METRAHHVLIGLFVVILSAGALLLALALSRPDSNLSYTYYKVVFNEAVSGLSRGSAVQYSGIKVGDVSELALDEKDPSKVLARIRVEGRIPIKTDTRAILAVTGITGVAAIQLSGGTPDSPRLVGEDGEDPVIIASRSPLSRLFEGGGDMMSNLNELVLNAKQILTPENSENIRRTLANVESLTGSLAQPDGQVSTLMKELTQAGRDAQTTLQSTNALIGSADRLLTDQGGAMLTSVRKAMVSLERTSAQVERLLGANRGALNSGMQGLNELGPALQQLRGALAAIRAIAGQLQENPSAYLFGQKTIKEFQP</sequence>
<dbReference type="eggNOG" id="COG1463">
    <property type="taxonomic scope" value="Bacteria"/>
</dbReference>
<dbReference type="HOGENOM" id="CLU_013850_1_2_4"/>
<dbReference type="PANTHER" id="PTHR36698">
    <property type="entry name" value="BLL5892 PROTEIN"/>
    <property type="match status" value="1"/>
</dbReference>
<dbReference type="KEGG" id="amim:MIM_c04250"/>
<evidence type="ECO:0000313" key="2">
    <source>
        <dbReference type="EMBL" id="AHG62527.1"/>
    </source>
</evidence>
<keyword evidence="3" id="KW-1185">Reference proteome</keyword>
<dbReference type="Pfam" id="PF02470">
    <property type="entry name" value="MlaD"/>
    <property type="match status" value="1"/>
</dbReference>
<feature type="domain" description="Mce/MlaD" evidence="1">
    <location>
        <begin position="38"/>
        <end position="116"/>
    </location>
</feature>
<dbReference type="AlphaFoldDB" id="W0PAK2"/>
<dbReference type="RefSeq" id="WP_025371133.1">
    <property type="nucleotide sequence ID" value="NZ_CP003915.1"/>
</dbReference>
<evidence type="ECO:0000313" key="3">
    <source>
        <dbReference type="Proteomes" id="UP000019095"/>
    </source>
</evidence>
<protein>
    <submittedName>
        <fullName evidence="2">Putative ABC transporter periplasmic substrate-binding protein</fullName>
    </submittedName>
</protein>